<dbReference type="InterPro" id="IPR032707">
    <property type="entry name" value="MYCBPAP"/>
</dbReference>
<dbReference type="OrthoDB" id="10263316at2759"/>
<evidence type="ECO:0000313" key="3">
    <source>
        <dbReference type="Proteomes" id="UP000271974"/>
    </source>
</evidence>
<dbReference type="Pfam" id="PF14646">
    <property type="entry name" value="MYCBPAP"/>
    <property type="match status" value="1"/>
</dbReference>
<feature type="region of interest" description="Disordered" evidence="1">
    <location>
        <begin position="211"/>
        <end position="230"/>
    </location>
</feature>
<feature type="region of interest" description="Disordered" evidence="1">
    <location>
        <begin position="1"/>
        <end position="27"/>
    </location>
</feature>
<keyword evidence="3" id="KW-1185">Reference proteome</keyword>
<accession>A0A3S1C4J2</accession>
<feature type="region of interest" description="Disordered" evidence="1">
    <location>
        <begin position="878"/>
        <end position="939"/>
    </location>
</feature>
<dbReference type="PANTHER" id="PTHR48421:SF1">
    <property type="entry name" value="MYCBP-ASSOCIATED PROTEIN"/>
    <property type="match status" value="1"/>
</dbReference>
<proteinExistence type="predicted"/>
<reference evidence="2 3" key="1">
    <citation type="submission" date="2019-01" db="EMBL/GenBank/DDBJ databases">
        <title>A draft genome assembly of the solar-powered sea slug Elysia chlorotica.</title>
        <authorList>
            <person name="Cai H."/>
            <person name="Li Q."/>
            <person name="Fang X."/>
            <person name="Li J."/>
            <person name="Curtis N.E."/>
            <person name="Altenburger A."/>
            <person name="Shibata T."/>
            <person name="Feng M."/>
            <person name="Maeda T."/>
            <person name="Schwartz J.A."/>
            <person name="Shigenobu S."/>
            <person name="Lundholm N."/>
            <person name="Nishiyama T."/>
            <person name="Yang H."/>
            <person name="Hasebe M."/>
            <person name="Li S."/>
            <person name="Pierce S.K."/>
            <person name="Wang J."/>
        </authorList>
    </citation>
    <scope>NUCLEOTIDE SEQUENCE [LARGE SCALE GENOMIC DNA]</scope>
    <source>
        <strain evidence="2">EC2010</strain>
        <tissue evidence="2">Whole organism of an adult</tissue>
    </source>
</reference>
<comment type="caution">
    <text evidence="2">The sequence shown here is derived from an EMBL/GenBank/DDBJ whole genome shotgun (WGS) entry which is preliminary data.</text>
</comment>
<dbReference type="STRING" id="188477.A0A3S1C4J2"/>
<feature type="compositionally biased region" description="Basic and acidic residues" evidence="1">
    <location>
        <begin position="211"/>
        <end position="228"/>
    </location>
</feature>
<dbReference type="Proteomes" id="UP000271974">
    <property type="component" value="Unassembled WGS sequence"/>
</dbReference>
<evidence type="ECO:0000256" key="1">
    <source>
        <dbReference type="SAM" id="MobiDB-lite"/>
    </source>
</evidence>
<dbReference type="AlphaFoldDB" id="A0A3S1C4J2"/>
<sequence>MNFAQQNLILSGSVESNPGPTSGTAIADTRTITKEDIKEVSNKLDRLRTATETIMKNTSDLVCNIETLKKKGSRDLKDAVAEKDKEIASIKSFIETRQLDIDANNGAINSCPVPNFMQLNSLSSDHQKMTAWVSAGETALLRRPKLALLPRPPTGGNVRLMRMESLKIESNSLARFQEVKKQQLELENYLMKKLNKRRGSLLLRRGQRMPRIEPDGFEKPTMEWERCDTPPPQKPPILSIFAYGDRGNEIHGLMATMSRRDRGHNVITEWLGTPEVTDVIMKELGVAPTDETSVKLREAEQYGFELNLNESETKDKVFVPIFPALAVVGQSYRDIMLSERFNTRGVNSSKTPTADTRRNQYRSIAKIRSRRESGEQISYQPKKPERDEGVVLYFGDHRLSWRSGGSTRAKQNCIVEIGGTADYGHSTVSSTTMRNAGTVAVRYSWVRCDRKDPFDTGRYLKLRFAFDSLGAVILPGETHRLPCLFKANDHGYFSEDWRLVSQPVLEGGEPVILRLWGITRKRSASRRGRDQIERDLRALITKSLATNTVNKIVDWLPLKEVPLKDTRFPLVHLGPDLFHIKNPNFHYKSAPVYRLKTLLEMFDSMNMRYGSQNDLSSCLSLDSNTVHSSKTSDLDTREGRESVEQHGLAHVGEENHFRASGYLFGESASRIAQSDLDIGSESYMDNAYDFEISSSESSETSEFGNQGYNPERIQFLIRKYQTMGDLDHAVVRVQKQPRSASAAKLTTKSASFLSDPNADKAGLVEKKGSKLDSGSQRRVNIVDPNFSVKFLRRQIYDTSNLNVQEAAFHVLSEEVGNLSFRPQLPIENWKQAMGHTYLCYVMDSFAQYAEDLRVTCCASQLQEKLTRRREREDLLKKAENELEKEESKTSVLETEKNESNVAGNDDTNENDAETSKPDTEENLISGSGPTSEFISEEGSNQIEQPYLGLKSVSRSISNLDTFMDTCCKRNPREMFTCDRYQDQYYSRLHTRMYELLCDFIDTVDSVWWTTRPEIKMGQDDLVFTKITNISRGANIEDYLNIPMPPTWIKMAQRMDTVATANRWRLKTTGTA</sequence>
<feature type="compositionally biased region" description="Polar residues" evidence="1">
    <location>
        <begin position="1"/>
        <end position="24"/>
    </location>
</feature>
<evidence type="ECO:0000313" key="2">
    <source>
        <dbReference type="EMBL" id="RUS82780.1"/>
    </source>
</evidence>
<feature type="compositionally biased region" description="Basic and acidic residues" evidence="1">
    <location>
        <begin position="878"/>
        <end position="898"/>
    </location>
</feature>
<feature type="compositionally biased region" description="Polar residues" evidence="1">
    <location>
        <begin position="922"/>
        <end position="939"/>
    </location>
</feature>
<gene>
    <name evidence="2" type="ORF">EGW08_009444</name>
</gene>
<name>A0A3S1C4J2_ELYCH</name>
<protein>
    <submittedName>
        <fullName evidence="2">Uncharacterized protein</fullName>
    </submittedName>
</protein>
<organism evidence="2 3">
    <name type="scientific">Elysia chlorotica</name>
    <name type="common">Eastern emerald elysia</name>
    <name type="synonym">Sea slug</name>
    <dbReference type="NCBI Taxonomy" id="188477"/>
    <lineage>
        <taxon>Eukaryota</taxon>
        <taxon>Metazoa</taxon>
        <taxon>Spiralia</taxon>
        <taxon>Lophotrochozoa</taxon>
        <taxon>Mollusca</taxon>
        <taxon>Gastropoda</taxon>
        <taxon>Heterobranchia</taxon>
        <taxon>Euthyneura</taxon>
        <taxon>Panpulmonata</taxon>
        <taxon>Sacoglossa</taxon>
        <taxon>Placobranchoidea</taxon>
        <taxon>Plakobranchidae</taxon>
        <taxon>Elysia</taxon>
    </lineage>
</organism>
<dbReference type="PANTHER" id="PTHR48421">
    <property type="entry name" value="MYCBP-ASSOCIATED PROTEIN"/>
    <property type="match status" value="1"/>
</dbReference>
<dbReference type="EMBL" id="RQTK01000271">
    <property type="protein sequence ID" value="RUS82780.1"/>
    <property type="molecule type" value="Genomic_DNA"/>
</dbReference>